<name>A0A9P8MYZ5_9HYPO</name>
<comment type="caution">
    <text evidence="2">The sequence shown here is derived from an EMBL/GenBank/DDBJ whole genome shotgun (WGS) entry which is preliminary data.</text>
</comment>
<feature type="compositionally biased region" description="Basic and acidic residues" evidence="1">
    <location>
        <begin position="76"/>
        <end position="105"/>
    </location>
</feature>
<evidence type="ECO:0000256" key="1">
    <source>
        <dbReference type="SAM" id="MobiDB-lite"/>
    </source>
</evidence>
<feature type="region of interest" description="Disordered" evidence="1">
    <location>
        <begin position="124"/>
        <end position="168"/>
    </location>
</feature>
<evidence type="ECO:0000313" key="2">
    <source>
        <dbReference type="EMBL" id="KAH0963840.1"/>
    </source>
</evidence>
<dbReference type="Proteomes" id="UP000824596">
    <property type="component" value="Unassembled WGS sequence"/>
</dbReference>
<dbReference type="Pfam" id="PF13917">
    <property type="entry name" value="zf-CCHC_3"/>
    <property type="match status" value="2"/>
</dbReference>
<keyword evidence="3" id="KW-1185">Reference proteome</keyword>
<proteinExistence type="predicted"/>
<reference evidence="2" key="1">
    <citation type="submission" date="2021-09" db="EMBL/GenBank/DDBJ databases">
        <title>A high-quality genome of the endoparasitic fungus Hirsutella rhossiliensis with a comparison of Hirsutella genomes reveals transposable elements contributing to genome size variation.</title>
        <authorList>
            <person name="Lin R."/>
            <person name="Jiao Y."/>
            <person name="Sun X."/>
            <person name="Ling J."/>
            <person name="Xie B."/>
            <person name="Cheng X."/>
        </authorList>
    </citation>
    <scope>NUCLEOTIDE SEQUENCE</scope>
    <source>
        <strain evidence="2">HR02</strain>
    </source>
</reference>
<evidence type="ECO:0000313" key="3">
    <source>
        <dbReference type="Proteomes" id="UP000824596"/>
    </source>
</evidence>
<dbReference type="RefSeq" id="XP_044721353.1">
    <property type="nucleotide sequence ID" value="XM_044862739.1"/>
</dbReference>
<organism evidence="2 3">
    <name type="scientific">Hirsutella rhossiliensis</name>
    <dbReference type="NCBI Taxonomy" id="111463"/>
    <lineage>
        <taxon>Eukaryota</taxon>
        <taxon>Fungi</taxon>
        <taxon>Dikarya</taxon>
        <taxon>Ascomycota</taxon>
        <taxon>Pezizomycotina</taxon>
        <taxon>Sordariomycetes</taxon>
        <taxon>Hypocreomycetidae</taxon>
        <taxon>Hypocreales</taxon>
        <taxon>Ophiocordycipitaceae</taxon>
        <taxon>Hirsutella</taxon>
    </lineage>
</organism>
<dbReference type="OrthoDB" id="437973at2759"/>
<dbReference type="EMBL" id="JAIZPD010000004">
    <property type="protein sequence ID" value="KAH0963840.1"/>
    <property type="molecule type" value="Genomic_DNA"/>
</dbReference>
<dbReference type="GeneID" id="68353397"/>
<feature type="region of interest" description="Disordered" evidence="1">
    <location>
        <begin position="45"/>
        <end position="105"/>
    </location>
</feature>
<dbReference type="AlphaFoldDB" id="A0A9P8MYZ5"/>
<protein>
    <submittedName>
        <fullName evidence="2">Zinc knuckle domain-containing protein</fullName>
    </submittedName>
</protein>
<gene>
    <name evidence="2" type="ORF">HRG_04268</name>
</gene>
<sequence>MRSTPANVQCQKCLKRDMFVAIPIVNLELIPSLRHYSYECKAPAQERPYASRPSRSQQLRNPKLVPKLTNDAFQPLEKKKGVADEEIAKRETERAQKRERENREDEMINLNYLNRRLSRVETVKRADEVSNALQPQLQPQPATSQRPPAPLIAAQSFSSTRQLGAVPR</sequence>
<accession>A0A9P8MYZ5</accession>